<dbReference type="Gene3D" id="3.80.30.20">
    <property type="entry name" value="tm_1862 like domain"/>
    <property type="match status" value="1"/>
</dbReference>
<evidence type="ECO:0000259" key="9">
    <source>
        <dbReference type="PROSITE" id="PS51918"/>
    </source>
</evidence>
<dbReference type="AlphaFoldDB" id="A0A0F9S7Z2"/>
<evidence type="ECO:0000259" key="8">
    <source>
        <dbReference type="PROSITE" id="PS51332"/>
    </source>
</evidence>
<name>A0A0F9S7Z2_9ZZZZ</name>
<keyword evidence="6" id="KW-0408">Iron</keyword>
<dbReference type="GO" id="GO:0003824">
    <property type="term" value="F:catalytic activity"/>
    <property type="evidence" value="ECO:0007669"/>
    <property type="project" value="InterPro"/>
</dbReference>
<dbReference type="GO" id="GO:0046872">
    <property type="term" value="F:metal ion binding"/>
    <property type="evidence" value="ECO:0007669"/>
    <property type="project" value="UniProtKB-KW"/>
</dbReference>
<accession>A0A0F9S7Z2</accession>
<dbReference type="SFLD" id="SFLDG01082">
    <property type="entry name" value="B12-binding_domain_containing"/>
    <property type="match status" value="1"/>
</dbReference>
<feature type="domain" description="B12-binding" evidence="8">
    <location>
        <begin position="1"/>
        <end position="133"/>
    </location>
</feature>
<dbReference type="PROSITE" id="PS51918">
    <property type="entry name" value="RADICAL_SAM"/>
    <property type="match status" value="1"/>
</dbReference>
<dbReference type="SUPFAM" id="SSF102114">
    <property type="entry name" value="Radical SAM enzymes"/>
    <property type="match status" value="1"/>
</dbReference>
<dbReference type="Gene3D" id="3.40.50.280">
    <property type="entry name" value="Cobalamin-binding domain"/>
    <property type="match status" value="1"/>
</dbReference>
<dbReference type="GO" id="GO:0051539">
    <property type="term" value="F:4 iron, 4 sulfur cluster binding"/>
    <property type="evidence" value="ECO:0007669"/>
    <property type="project" value="UniProtKB-KW"/>
</dbReference>
<evidence type="ECO:0000256" key="5">
    <source>
        <dbReference type="ARBA" id="ARBA00022723"/>
    </source>
</evidence>
<keyword evidence="3" id="KW-0808">Transferase</keyword>
<dbReference type="InterPro" id="IPR006638">
    <property type="entry name" value="Elp3/MiaA/NifB-like_rSAM"/>
</dbReference>
<dbReference type="InterPro" id="IPR051198">
    <property type="entry name" value="BchE-like"/>
</dbReference>
<dbReference type="SFLD" id="SFLDS00029">
    <property type="entry name" value="Radical_SAM"/>
    <property type="match status" value="1"/>
</dbReference>
<evidence type="ECO:0000256" key="3">
    <source>
        <dbReference type="ARBA" id="ARBA00022679"/>
    </source>
</evidence>
<dbReference type="Pfam" id="PF02310">
    <property type="entry name" value="B12-binding"/>
    <property type="match status" value="1"/>
</dbReference>
<comment type="caution">
    <text evidence="10">The sequence shown here is derived from an EMBL/GenBank/DDBJ whole genome shotgun (WGS) entry which is preliminary data.</text>
</comment>
<evidence type="ECO:0000256" key="1">
    <source>
        <dbReference type="ARBA" id="ARBA00001966"/>
    </source>
</evidence>
<dbReference type="GO" id="GO:0031419">
    <property type="term" value="F:cobalamin binding"/>
    <property type="evidence" value="ECO:0007669"/>
    <property type="project" value="InterPro"/>
</dbReference>
<dbReference type="SMART" id="SM00729">
    <property type="entry name" value="Elp3"/>
    <property type="match status" value="1"/>
</dbReference>
<sequence length="392" mass="44351">MKIILINPDTHTKYPQPPLGLLSLATVLKQAGHGVKILDMNHLRESKEVLFHYEMAEVVGITSTSISYEDAEFCANLIRRKFPRKFLIIGGIHATLKAKEIMDDGIFDAVICGEGETTLQLAVDLQEKGIYHQRNNVDINSLPILDYSFLNGFKPKIPRGRHQKFMPMITSRGCPFSCSFCSKAVFGNKYRTRDIDLVMAEIDILRRDYGVNNIKFYDDVFTLEKDRAVELSQRINNSVAWSCMTRVNLVDRYTLNQMRRGGCYSIAFGLESGNAEVLKEINKNTTKKEAEDAVRYAKEAGMNVIGYFMLGCPGETKQTIIETIDWAVWLGLDHAQFSIATALPGSELYEHLPSANSYCMNGQDNPSLCELTPQELKEYQKVAETTLRMCKR</sequence>
<dbReference type="CDD" id="cd02068">
    <property type="entry name" value="radical_SAM_B12_BD"/>
    <property type="match status" value="1"/>
</dbReference>
<keyword evidence="7" id="KW-0411">Iron-sulfur</keyword>
<organism evidence="10">
    <name type="scientific">marine sediment metagenome</name>
    <dbReference type="NCBI Taxonomy" id="412755"/>
    <lineage>
        <taxon>unclassified sequences</taxon>
        <taxon>metagenomes</taxon>
        <taxon>ecological metagenomes</taxon>
    </lineage>
</organism>
<feature type="domain" description="Radical SAM core" evidence="9">
    <location>
        <begin position="158"/>
        <end position="392"/>
    </location>
</feature>
<keyword evidence="2" id="KW-0489">Methyltransferase</keyword>
<gene>
    <name evidence="10" type="ORF">LCGC14_0884430</name>
</gene>
<evidence type="ECO:0000313" key="10">
    <source>
        <dbReference type="EMBL" id="KKN25478.1"/>
    </source>
</evidence>
<comment type="cofactor">
    <cofactor evidence="1">
        <name>[4Fe-4S] cluster</name>
        <dbReference type="ChEBI" id="CHEBI:49883"/>
    </cofactor>
</comment>
<dbReference type="EMBL" id="LAZR01002800">
    <property type="protein sequence ID" value="KKN25478.1"/>
    <property type="molecule type" value="Genomic_DNA"/>
</dbReference>
<dbReference type="InterPro" id="IPR007197">
    <property type="entry name" value="rSAM"/>
</dbReference>
<protein>
    <submittedName>
        <fullName evidence="10">Uncharacterized protein</fullName>
    </submittedName>
</protein>
<reference evidence="10" key="1">
    <citation type="journal article" date="2015" name="Nature">
        <title>Complex archaea that bridge the gap between prokaryotes and eukaryotes.</title>
        <authorList>
            <person name="Spang A."/>
            <person name="Saw J.H."/>
            <person name="Jorgensen S.L."/>
            <person name="Zaremba-Niedzwiedzka K."/>
            <person name="Martijn J."/>
            <person name="Lind A.E."/>
            <person name="van Eijk R."/>
            <person name="Schleper C."/>
            <person name="Guy L."/>
            <person name="Ettema T.J."/>
        </authorList>
    </citation>
    <scope>NUCLEOTIDE SEQUENCE</scope>
</reference>
<keyword evidence="5" id="KW-0479">Metal-binding</keyword>
<keyword evidence="4" id="KW-0949">S-adenosyl-L-methionine</keyword>
<dbReference type="InterPro" id="IPR006158">
    <property type="entry name" value="Cobalamin-bd"/>
</dbReference>
<dbReference type="InterPro" id="IPR058240">
    <property type="entry name" value="rSAM_sf"/>
</dbReference>
<evidence type="ECO:0000256" key="6">
    <source>
        <dbReference type="ARBA" id="ARBA00023004"/>
    </source>
</evidence>
<dbReference type="SFLD" id="SFLDG01123">
    <property type="entry name" value="methyltransferase_(Class_B)"/>
    <property type="match status" value="1"/>
</dbReference>
<dbReference type="PANTHER" id="PTHR43409:SF7">
    <property type="entry name" value="BLL1977 PROTEIN"/>
    <property type="match status" value="1"/>
</dbReference>
<proteinExistence type="predicted"/>
<evidence type="ECO:0000256" key="2">
    <source>
        <dbReference type="ARBA" id="ARBA00022603"/>
    </source>
</evidence>
<dbReference type="PROSITE" id="PS51332">
    <property type="entry name" value="B12_BINDING"/>
    <property type="match status" value="1"/>
</dbReference>
<dbReference type="Pfam" id="PF04055">
    <property type="entry name" value="Radical_SAM"/>
    <property type="match status" value="1"/>
</dbReference>
<evidence type="ECO:0000256" key="4">
    <source>
        <dbReference type="ARBA" id="ARBA00022691"/>
    </source>
</evidence>
<dbReference type="InterPro" id="IPR034466">
    <property type="entry name" value="Methyltransferase_Class_B"/>
</dbReference>
<dbReference type="PANTHER" id="PTHR43409">
    <property type="entry name" value="ANAEROBIC MAGNESIUM-PROTOPORPHYRIN IX MONOMETHYL ESTER CYCLASE-RELATED"/>
    <property type="match status" value="1"/>
</dbReference>
<dbReference type="InterPro" id="IPR023404">
    <property type="entry name" value="rSAM_horseshoe"/>
</dbReference>
<evidence type="ECO:0000256" key="7">
    <source>
        <dbReference type="ARBA" id="ARBA00023014"/>
    </source>
</evidence>